<dbReference type="Proteomes" id="UP000308365">
    <property type="component" value="Unassembled WGS sequence"/>
</dbReference>
<organism evidence="2 3">
    <name type="scientific">Monodon monoceros</name>
    <name type="common">Narwhal</name>
    <name type="synonym">Ceratodon monodon</name>
    <dbReference type="NCBI Taxonomy" id="40151"/>
    <lineage>
        <taxon>Eukaryota</taxon>
        <taxon>Metazoa</taxon>
        <taxon>Chordata</taxon>
        <taxon>Craniata</taxon>
        <taxon>Vertebrata</taxon>
        <taxon>Euteleostomi</taxon>
        <taxon>Mammalia</taxon>
        <taxon>Eutheria</taxon>
        <taxon>Laurasiatheria</taxon>
        <taxon>Artiodactyla</taxon>
        <taxon>Whippomorpha</taxon>
        <taxon>Cetacea</taxon>
        <taxon>Odontoceti</taxon>
        <taxon>Monodontidae</taxon>
        <taxon>Monodon</taxon>
    </lineage>
</organism>
<evidence type="ECO:0000256" key="1">
    <source>
        <dbReference type="SAM" id="MobiDB-lite"/>
    </source>
</evidence>
<gene>
    <name evidence="2" type="ORF">EI555_009181</name>
</gene>
<evidence type="ECO:0000313" key="2">
    <source>
        <dbReference type="EMBL" id="TKC35184.1"/>
    </source>
</evidence>
<reference evidence="3" key="1">
    <citation type="journal article" date="2019" name="IScience">
        <title>Narwhal Genome Reveals Long-Term Low Genetic Diversity despite Current Large Abundance Size.</title>
        <authorList>
            <person name="Westbury M.V."/>
            <person name="Petersen B."/>
            <person name="Garde E."/>
            <person name="Heide-Jorgensen M.P."/>
            <person name="Lorenzen E.D."/>
        </authorList>
    </citation>
    <scope>NUCLEOTIDE SEQUENCE [LARGE SCALE GENOMIC DNA]</scope>
</reference>
<dbReference type="AlphaFoldDB" id="A0A4U1EG50"/>
<feature type="region of interest" description="Disordered" evidence="1">
    <location>
        <begin position="22"/>
        <end position="72"/>
    </location>
</feature>
<evidence type="ECO:0000313" key="3">
    <source>
        <dbReference type="Proteomes" id="UP000308365"/>
    </source>
</evidence>
<proteinExistence type="predicted"/>
<dbReference type="EMBL" id="RWIC01001602">
    <property type="protein sequence ID" value="TKC35184.1"/>
    <property type="molecule type" value="Genomic_DNA"/>
</dbReference>
<name>A0A4U1EG50_MONMO</name>
<sequence length="72" mass="7894">MGVASPTFFYLSPVLSEPQTTHLTFCSQSSPPPRQPERNRCRHLRSGSFGGGAPRHGAGPRVEPPRPAKRRV</sequence>
<accession>A0A4U1EG50</accession>
<comment type="caution">
    <text evidence="2">The sequence shown here is derived from an EMBL/GenBank/DDBJ whole genome shotgun (WGS) entry which is preliminary data.</text>
</comment>
<protein>
    <submittedName>
        <fullName evidence="2">Uncharacterized protein</fullName>
    </submittedName>
</protein>